<dbReference type="SUPFAM" id="SSF51658">
    <property type="entry name" value="Xylose isomerase-like"/>
    <property type="match status" value="1"/>
</dbReference>
<dbReference type="InterPro" id="IPR001719">
    <property type="entry name" value="AP_endonuc_2"/>
</dbReference>
<dbReference type="AlphaFoldDB" id="D7EBK2"/>
<dbReference type="HOGENOM" id="CLU_050006_7_2_2"/>
<reference evidence="2 3" key="1">
    <citation type="submission" date="2010-06" db="EMBL/GenBank/DDBJ databases">
        <title>Complete sequence chromosome of Methanohalobium evestigatum Z-7303.</title>
        <authorList>
            <consortium name="US DOE Joint Genome Institute"/>
            <person name="Lucas S."/>
            <person name="Copeland A."/>
            <person name="Lapidus A."/>
            <person name="Cheng J.-F."/>
            <person name="Bruce D."/>
            <person name="Goodwin L."/>
            <person name="Pitluck S."/>
            <person name="Saunders E."/>
            <person name="Detter J.C."/>
            <person name="Han C."/>
            <person name="Tapia R."/>
            <person name="Land M."/>
            <person name="Hauser L."/>
            <person name="Kyrpides N."/>
            <person name="Mikhailova N."/>
            <person name="Sieprawska-Lupa M."/>
            <person name="Whitman W.B."/>
            <person name="Anderson I."/>
            <person name="Woyke T."/>
        </authorList>
    </citation>
    <scope>NUCLEOTIDE SEQUENCE [LARGE SCALE GENOMIC DNA]</scope>
    <source>
        <strain evidence="3">ATCC BAA-1072 / DSM 3721 / NBRC 107634 / OCM 161 / Z-7303</strain>
    </source>
</reference>
<feature type="domain" description="Xylose isomerase-like TIM barrel" evidence="1">
    <location>
        <begin position="18"/>
        <end position="252"/>
    </location>
</feature>
<keyword evidence="3" id="KW-1185">Reference proteome</keyword>
<protein>
    <submittedName>
        <fullName evidence="2">Xylose isomerase domain protein TIM barrel</fullName>
    </submittedName>
</protein>
<dbReference type="GeneID" id="9347675"/>
<dbReference type="KEGG" id="mev:Metev_2015"/>
<evidence type="ECO:0000313" key="3">
    <source>
        <dbReference type="Proteomes" id="UP000000391"/>
    </source>
</evidence>
<dbReference type="STRING" id="644295.Metev_2015"/>
<dbReference type="Proteomes" id="UP000000391">
    <property type="component" value="Chromosome"/>
</dbReference>
<dbReference type="OrthoDB" id="59344at2157"/>
<dbReference type="GO" id="GO:0016853">
    <property type="term" value="F:isomerase activity"/>
    <property type="evidence" value="ECO:0007669"/>
    <property type="project" value="UniProtKB-KW"/>
</dbReference>
<dbReference type="InterPro" id="IPR013022">
    <property type="entry name" value="Xyl_isomerase-like_TIM-brl"/>
</dbReference>
<dbReference type="GO" id="GO:0008270">
    <property type="term" value="F:zinc ion binding"/>
    <property type="evidence" value="ECO:0007669"/>
    <property type="project" value="InterPro"/>
</dbReference>
<evidence type="ECO:0000259" key="1">
    <source>
        <dbReference type="Pfam" id="PF01261"/>
    </source>
</evidence>
<proteinExistence type="predicted"/>
<dbReference type="Pfam" id="PF01261">
    <property type="entry name" value="AP_endonuc_2"/>
    <property type="match status" value="1"/>
</dbReference>
<gene>
    <name evidence="2" type="ordered locus">Metev_2015</name>
</gene>
<dbReference type="GO" id="GO:0006281">
    <property type="term" value="P:DNA repair"/>
    <property type="evidence" value="ECO:0007669"/>
    <property type="project" value="InterPro"/>
</dbReference>
<dbReference type="Gene3D" id="3.20.20.150">
    <property type="entry name" value="Divalent-metal-dependent TIM barrel enzymes"/>
    <property type="match status" value="1"/>
</dbReference>
<keyword evidence="2" id="KW-0413">Isomerase</keyword>
<dbReference type="SMART" id="SM00518">
    <property type="entry name" value="AP2Ec"/>
    <property type="match status" value="1"/>
</dbReference>
<accession>D7EBK2</accession>
<evidence type="ECO:0000313" key="2">
    <source>
        <dbReference type="EMBL" id="ADI74844.1"/>
    </source>
</evidence>
<dbReference type="GO" id="GO:0003677">
    <property type="term" value="F:DNA binding"/>
    <property type="evidence" value="ECO:0007669"/>
    <property type="project" value="InterPro"/>
</dbReference>
<name>D7EBK2_METEZ</name>
<dbReference type="InterPro" id="IPR050312">
    <property type="entry name" value="IolE/XylAMocC-like"/>
</dbReference>
<dbReference type="PANTHER" id="PTHR12110:SF21">
    <property type="entry name" value="XYLOSE ISOMERASE-LIKE TIM BARREL DOMAIN-CONTAINING PROTEIN"/>
    <property type="match status" value="1"/>
</dbReference>
<dbReference type="EMBL" id="CP002069">
    <property type="protein sequence ID" value="ADI74844.1"/>
    <property type="molecule type" value="Genomic_DNA"/>
</dbReference>
<dbReference type="InterPro" id="IPR036237">
    <property type="entry name" value="Xyl_isomerase-like_sf"/>
</dbReference>
<organism evidence="2 3">
    <name type="scientific">Methanohalobium evestigatum (strain ATCC BAA-1072 / DSM 3721 / NBRC 107634 / OCM 161 / Z-7303)</name>
    <dbReference type="NCBI Taxonomy" id="644295"/>
    <lineage>
        <taxon>Archaea</taxon>
        <taxon>Methanobacteriati</taxon>
        <taxon>Methanobacteriota</taxon>
        <taxon>Stenosarchaea group</taxon>
        <taxon>Methanomicrobia</taxon>
        <taxon>Methanosarcinales</taxon>
        <taxon>Methanosarcinaceae</taxon>
        <taxon>Methanohalobium</taxon>
    </lineage>
</organism>
<dbReference type="RefSeq" id="WP_013195409.1">
    <property type="nucleotide sequence ID" value="NC_014253.1"/>
</dbReference>
<sequence length="268" mass="29971">MIIGASSLAGSIYQLKHEVDSIELYIPKMGLYNGSKLQDDEFKKVYDELSTSSALTSMHAPYFADVDTYPDDLLVDTTIMDDKQFGLMEESINLANKLDTRVVVIHPGKIHQDRYKSFAKMLDNLKSLASTASDYGVMLGLENKEGTDTNNLCCDADELLQAVEEVNSDNLGVTFDIGHANLTCGGDNQKLRYFANRISDYVVHMHLHDNYGVWTEDYDGDLHQAPGKCMIDFSILEDIKGYRGIYNLEVFSIDDVVAGKKIINNLKV</sequence>
<dbReference type="PANTHER" id="PTHR12110">
    <property type="entry name" value="HYDROXYPYRUVATE ISOMERASE"/>
    <property type="match status" value="1"/>
</dbReference>